<evidence type="ECO:0000313" key="2">
    <source>
        <dbReference type="Proteomes" id="UP000887013"/>
    </source>
</evidence>
<proteinExistence type="predicted"/>
<comment type="caution">
    <text evidence="1">The sequence shown here is derived from an EMBL/GenBank/DDBJ whole genome shotgun (WGS) entry which is preliminary data.</text>
</comment>
<sequence length="86" mass="9141">MACRMAACATKVAAYGFARCALLIVQRWQRGGIALRRLPAEASEARMRKALVTAGFGPLPRCGCFAGSFSVAALAKVMVYEKAEAT</sequence>
<name>A0A8X6N3Z8_NEPPI</name>
<evidence type="ECO:0000313" key="1">
    <source>
        <dbReference type="EMBL" id="GFS92764.1"/>
    </source>
</evidence>
<accession>A0A8X6N3Z8</accession>
<protein>
    <submittedName>
        <fullName evidence="1">Uncharacterized protein</fullName>
    </submittedName>
</protein>
<organism evidence="1 2">
    <name type="scientific">Nephila pilipes</name>
    <name type="common">Giant wood spider</name>
    <name type="synonym">Nephila maculata</name>
    <dbReference type="NCBI Taxonomy" id="299642"/>
    <lineage>
        <taxon>Eukaryota</taxon>
        <taxon>Metazoa</taxon>
        <taxon>Ecdysozoa</taxon>
        <taxon>Arthropoda</taxon>
        <taxon>Chelicerata</taxon>
        <taxon>Arachnida</taxon>
        <taxon>Araneae</taxon>
        <taxon>Araneomorphae</taxon>
        <taxon>Entelegynae</taxon>
        <taxon>Araneoidea</taxon>
        <taxon>Nephilidae</taxon>
        <taxon>Nephila</taxon>
    </lineage>
</organism>
<dbReference type="Proteomes" id="UP000887013">
    <property type="component" value="Unassembled WGS sequence"/>
</dbReference>
<gene>
    <name evidence="1" type="ORF">NPIL_372101</name>
</gene>
<dbReference type="AlphaFoldDB" id="A0A8X6N3Z8"/>
<reference evidence="1" key="1">
    <citation type="submission" date="2020-08" db="EMBL/GenBank/DDBJ databases">
        <title>Multicomponent nature underlies the extraordinary mechanical properties of spider dragline silk.</title>
        <authorList>
            <person name="Kono N."/>
            <person name="Nakamura H."/>
            <person name="Mori M."/>
            <person name="Yoshida Y."/>
            <person name="Ohtoshi R."/>
            <person name="Malay A.D."/>
            <person name="Moran D.A.P."/>
            <person name="Tomita M."/>
            <person name="Numata K."/>
            <person name="Arakawa K."/>
        </authorList>
    </citation>
    <scope>NUCLEOTIDE SEQUENCE</scope>
</reference>
<keyword evidence="2" id="KW-1185">Reference proteome</keyword>
<dbReference type="EMBL" id="BMAW01005146">
    <property type="protein sequence ID" value="GFS92764.1"/>
    <property type="molecule type" value="Genomic_DNA"/>
</dbReference>